<comment type="catalytic activity">
    <reaction evidence="3">
        <text>uridine + phosphate = alpha-D-ribose 1-phosphate + uracil</text>
        <dbReference type="Rhea" id="RHEA:24388"/>
        <dbReference type="ChEBI" id="CHEBI:16704"/>
        <dbReference type="ChEBI" id="CHEBI:17568"/>
        <dbReference type="ChEBI" id="CHEBI:43474"/>
        <dbReference type="ChEBI" id="CHEBI:57720"/>
        <dbReference type="EC" id="2.4.2.3"/>
    </reaction>
</comment>
<dbReference type="InterPro" id="IPR000845">
    <property type="entry name" value="Nucleoside_phosphorylase_d"/>
</dbReference>
<dbReference type="Proteomes" id="UP001207116">
    <property type="component" value="Unassembled WGS sequence"/>
</dbReference>
<proteinExistence type="predicted"/>
<dbReference type="Pfam" id="PF01048">
    <property type="entry name" value="PNP_UDP_1"/>
    <property type="match status" value="1"/>
</dbReference>
<dbReference type="RefSeq" id="WP_266012462.1">
    <property type="nucleotide sequence ID" value="NZ_JAPFQP010000002.1"/>
</dbReference>
<organism evidence="5 6">
    <name type="scientific">Lentiprolixibacter aurantiacus</name>
    <dbReference type="NCBI Taxonomy" id="2993939"/>
    <lineage>
        <taxon>Bacteria</taxon>
        <taxon>Pseudomonadati</taxon>
        <taxon>Bacteroidota</taxon>
        <taxon>Flavobacteriia</taxon>
        <taxon>Flavobacteriales</taxon>
        <taxon>Flavobacteriaceae</taxon>
        <taxon>Lentiprolixibacter</taxon>
    </lineage>
</organism>
<protein>
    <recommendedName>
        <fullName evidence="2">Uridine phosphorylase</fullName>
        <ecNumber evidence="1">2.4.2.3</ecNumber>
    </recommendedName>
</protein>
<name>A0AAE3SNZ1_9FLAO</name>
<dbReference type="SUPFAM" id="SSF53167">
    <property type="entry name" value="Purine and uridine phosphorylases"/>
    <property type="match status" value="1"/>
</dbReference>
<dbReference type="PANTHER" id="PTHR43691">
    <property type="entry name" value="URIDINE PHOSPHORYLASE"/>
    <property type="match status" value="1"/>
</dbReference>
<dbReference type="CDD" id="cd00436">
    <property type="entry name" value="UP_TbUP-like"/>
    <property type="match status" value="1"/>
</dbReference>
<evidence type="ECO:0000259" key="4">
    <source>
        <dbReference type="Pfam" id="PF01048"/>
    </source>
</evidence>
<dbReference type="GO" id="GO:0006152">
    <property type="term" value="P:purine nucleoside catabolic process"/>
    <property type="evidence" value="ECO:0007669"/>
    <property type="project" value="TreeGrafter"/>
</dbReference>
<dbReference type="InterPro" id="IPR035994">
    <property type="entry name" value="Nucleoside_phosphorylase_sf"/>
</dbReference>
<dbReference type="PANTHER" id="PTHR43691:SF11">
    <property type="entry name" value="FI09636P-RELATED"/>
    <property type="match status" value="1"/>
</dbReference>
<dbReference type="GO" id="GO:0005829">
    <property type="term" value="C:cytosol"/>
    <property type="evidence" value="ECO:0007669"/>
    <property type="project" value="TreeGrafter"/>
</dbReference>
<evidence type="ECO:0000313" key="6">
    <source>
        <dbReference type="Proteomes" id="UP001207116"/>
    </source>
</evidence>
<evidence type="ECO:0000313" key="5">
    <source>
        <dbReference type="EMBL" id="MCX2719656.1"/>
    </source>
</evidence>
<comment type="caution">
    <text evidence="5">The sequence shown here is derived from an EMBL/GenBank/DDBJ whole genome shotgun (WGS) entry which is preliminary data.</text>
</comment>
<evidence type="ECO:0000256" key="3">
    <source>
        <dbReference type="ARBA" id="ARBA00048447"/>
    </source>
</evidence>
<keyword evidence="6" id="KW-1185">Reference proteome</keyword>
<reference evidence="5" key="1">
    <citation type="submission" date="2022-11" db="EMBL/GenBank/DDBJ databases">
        <title>The characterization of three novel Bacteroidetes species and genomic analysis of their roles in tidal elemental geochemical cycles.</title>
        <authorList>
            <person name="Ma K.-J."/>
        </authorList>
    </citation>
    <scope>NUCLEOTIDE SEQUENCE</scope>
    <source>
        <strain evidence="5">M415</strain>
    </source>
</reference>
<evidence type="ECO:0000256" key="2">
    <source>
        <dbReference type="ARBA" id="ARBA00021980"/>
    </source>
</evidence>
<gene>
    <name evidence="5" type="ORF">OO016_08580</name>
</gene>
<dbReference type="GO" id="GO:0004731">
    <property type="term" value="F:purine-nucleoside phosphorylase activity"/>
    <property type="evidence" value="ECO:0007669"/>
    <property type="project" value="TreeGrafter"/>
</dbReference>
<accession>A0AAE3SNZ1</accession>
<dbReference type="Gene3D" id="3.40.50.1580">
    <property type="entry name" value="Nucleoside phosphorylase domain"/>
    <property type="match status" value="1"/>
</dbReference>
<dbReference type="EMBL" id="JAPFQP010000002">
    <property type="protein sequence ID" value="MCX2719656.1"/>
    <property type="molecule type" value="Genomic_DNA"/>
</dbReference>
<dbReference type="AlphaFoldDB" id="A0AAE3SNZ1"/>
<feature type="domain" description="Nucleoside phosphorylase" evidence="4">
    <location>
        <begin position="28"/>
        <end position="269"/>
    </location>
</feature>
<evidence type="ECO:0000256" key="1">
    <source>
        <dbReference type="ARBA" id="ARBA00011888"/>
    </source>
</evidence>
<sequence>MPLKASELILNADQSIYHLNLLPEDLAPIVIVVGDQNRVARVSQHFDEIEVQKSRREFITHTGRLRGKRISVVSTGIGTDNIDIVLNELDALVNIDFTTKSIKEDITQLDIVRIGTSGAVQADIPIDSMVLSDYAIGFDNVLHFYHNKGLGNSEIERAFITHTQWPAHRSRPYVIAASTALADSLHSPGVIRGFTGTNTGFYGPQGRQLRLKLGDPQHNEKLTSFDYNGLKLTNLEMESSAIYGLSRLMGHRAASMNCILANRVTGEFSANPAAAVDRLIEYTLSKIVSI</sequence>
<dbReference type="EC" id="2.4.2.3" evidence="1"/>
<dbReference type="GO" id="GO:0004850">
    <property type="term" value="F:uridine phosphorylase activity"/>
    <property type="evidence" value="ECO:0007669"/>
    <property type="project" value="UniProtKB-EC"/>
</dbReference>